<name>A0ABN2WJS8_9ACTN</name>
<evidence type="ECO:0000313" key="7">
    <source>
        <dbReference type="Proteomes" id="UP001500897"/>
    </source>
</evidence>
<reference evidence="6 7" key="1">
    <citation type="journal article" date="2019" name="Int. J. Syst. Evol. Microbiol.">
        <title>The Global Catalogue of Microorganisms (GCM) 10K type strain sequencing project: providing services to taxonomists for standard genome sequencing and annotation.</title>
        <authorList>
            <consortium name="The Broad Institute Genomics Platform"/>
            <consortium name="The Broad Institute Genome Sequencing Center for Infectious Disease"/>
            <person name="Wu L."/>
            <person name="Ma J."/>
        </authorList>
    </citation>
    <scope>NUCLEOTIDE SEQUENCE [LARGE SCALE GENOMIC DNA]</scope>
    <source>
        <strain evidence="6 7">JCM 14559</strain>
    </source>
</reference>
<evidence type="ECO:0000256" key="1">
    <source>
        <dbReference type="ARBA" id="ARBA00023015"/>
    </source>
</evidence>
<keyword evidence="7" id="KW-1185">Reference proteome</keyword>
<dbReference type="Proteomes" id="UP001500897">
    <property type="component" value="Unassembled WGS sequence"/>
</dbReference>
<keyword evidence="3" id="KW-0804">Transcription</keyword>
<dbReference type="InterPro" id="IPR009057">
    <property type="entry name" value="Homeodomain-like_sf"/>
</dbReference>
<evidence type="ECO:0000256" key="2">
    <source>
        <dbReference type="ARBA" id="ARBA00023125"/>
    </source>
</evidence>
<dbReference type="InterPro" id="IPR018060">
    <property type="entry name" value="HTH_AraC"/>
</dbReference>
<dbReference type="SUPFAM" id="SSF46689">
    <property type="entry name" value="Homeodomain-like"/>
    <property type="match status" value="1"/>
</dbReference>
<dbReference type="SMART" id="SM00342">
    <property type="entry name" value="HTH_ARAC"/>
    <property type="match status" value="1"/>
</dbReference>
<dbReference type="EMBL" id="BAAANS010000009">
    <property type="protein sequence ID" value="GAA2092376.1"/>
    <property type="molecule type" value="Genomic_DNA"/>
</dbReference>
<accession>A0ABN2WJS8</accession>
<feature type="region of interest" description="Disordered" evidence="4">
    <location>
        <begin position="1"/>
        <end position="31"/>
    </location>
</feature>
<dbReference type="Pfam" id="PF14525">
    <property type="entry name" value="AraC_binding_2"/>
    <property type="match status" value="1"/>
</dbReference>
<feature type="region of interest" description="Disordered" evidence="4">
    <location>
        <begin position="306"/>
        <end position="331"/>
    </location>
</feature>
<dbReference type="PANTHER" id="PTHR46796">
    <property type="entry name" value="HTH-TYPE TRANSCRIPTIONAL ACTIVATOR RHAS-RELATED"/>
    <property type="match status" value="1"/>
</dbReference>
<dbReference type="Pfam" id="PF12833">
    <property type="entry name" value="HTH_18"/>
    <property type="match status" value="1"/>
</dbReference>
<proteinExistence type="predicted"/>
<dbReference type="RefSeq" id="WP_344551403.1">
    <property type="nucleotide sequence ID" value="NZ_BAAANS010000009.1"/>
</dbReference>
<comment type="caution">
    <text evidence="6">The sequence shown here is derived from an EMBL/GenBank/DDBJ whole genome shotgun (WGS) entry which is preliminary data.</text>
</comment>
<feature type="domain" description="HTH araC/xylS-type" evidence="5">
    <location>
        <begin position="208"/>
        <end position="309"/>
    </location>
</feature>
<dbReference type="PROSITE" id="PS01124">
    <property type="entry name" value="HTH_ARAC_FAMILY_2"/>
    <property type="match status" value="1"/>
</dbReference>
<keyword evidence="1" id="KW-0805">Transcription regulation</keyword>
<dbReference type="PANTHER" id="PTHR46796:SF6">
    <property type="entry name" value="ARAC SUBFAMILY"/>
    <property type="match status" value="1"/>
</dbReference>
<dbReference type="InterPro" id="IPR050204">
    <property type="entry name" value="AraC_XylS_family_regulators"/>
</dbReference>
<evidence type="ECO:0000313" key="6">
    <source>
        <dbReference type="EMBL" id="GAA2092376.1"/>
    </source>
</evidence>
<dbReference type="InterPro" id="IPR035418">
    <property type="entry name" value="AraC-bd_2"/>
</dbReference>
<sequence>MPTDLLNLRQPIGTEADSDQSAGSAQITRNGDEDFRGTLARRAFGAVRVSYAAGGPHELIRPHRAAETAETGWLRLVRPLSGELWVFQDGRHVAVRSPQLVCFDSTRPYKVITLERFSLVQALLPHSLVGLTPRDAASLTARSWDGGQGLAALTADLLAGVGRHWPDIDTAEDLLGNSIVGLAAALFSERLRATAAADTQVAKQALMLRVQAFVREQLADPDLSPALLAERYHVSLRYLQKTFQDHGTSPARWIRDERLARCRAELADPARDHLPVAVIGERNGLYGASHFSRLFRNRYGITPRDFRKRRKAGPSAGAGTPFVPSTEKVTR</sequence>
<evidence type="ECO:0000256" key="4">
    <source>
        <dbReference type="SAM" id="MobiDB-lite"/>
    </source>
</evidence>
<dbReference type="Gene3D" id="1.10.10.60">
    <property type="entry name" value="Homeodomain-like"/>
    <property type="match status" value="1"/>
</dbReference>
<evidence type="ECO:0000259" key="5">
    <source>
        <dbReference type="PROSITE" id="PS01124"/>
    </source>
</evidence>
<gene>
    <name evidence="6" type="ORF">GCM10009759_18030</name>
</gene>
<organism evidence="6 7">
    <name type="scientific">Kitasatospora saccharophila</name>
    <dbReference type="NCBI Taxonomy" id="407973"/>
    <lineage>
        <taxon>Bacteria</taxon>
        <taxon>Bacillati</taxon>
        <taxon>Actinomycetota</taxon>
        <taxon>Actinomycetes</taxon>
        <taxon>Kitasatosporales</taxon>
        <taxon>Streptomycetaceae</taxon>
        <taxon>Kitasatospora</taxon>
    </lineage>
</organism>
<keyword evidence="2" id="KW-0238">DNA-binding</keyword>
<feature type="compositionally biased region" description="Polar residues" evidence="4">
    <location>
        <begin position="19"/>
        <end position="29"/>
    </location>
</feature>
<evidence type="ECO:0000256" key="3">
    <source>
        <dbReference type="ARBA" id="ARBA00023163"/>
    </source>
</evidence>
<protein>
    <submittedName>
        <fullName evidence="6">Helix-turn-helix domain-containing protein</fullName>
    </submittedName>
</protein>